<protein>
    <submittedName>
        <fullName evidence="1">Peroxiredoxin-like 2C</fullName>
    </submittedName>
</protein>
<dbReference type="CDD" id="cd02970">
    <property type="entry name" value="PRX_like2"/>
    <property type="match status" value="1"/>
</dbReference>
<dbReference type="PANTHER" id="PTHR28630:SF3">
    <property type="entry name" value="PEROXIREDOXIN-LIKE 2C"/>
    <property type="match status" value="1"/>
</dbReference>
<dbReference type="OMA" id="HTFKSIY"/>
<dbReference type="InterPro" id="IPR032801">
    <property type="entry name" value="PXL2A/B/C"/>
</dbReference>
<dbReference type="OrthoDB" id="40334at2759"/>
<keyword evidence="2" id="KW-1185">Reference proteome</keyword>
<dbReference type="EMBL" id="CP090163">
    <property type="protein sequence ID" value="UJO12605.1"/>
    <property type="molecule type" value="Genomic_DNA"/>
</dbReference>
<proteinExistence type="predicted"/>
<name>A0A9Q8L812_PASFU</name>
<dbReference type="InterPro" id="IPR036249">
    <property type="entry name" value="Thioredoxin-like_sf"/>
</dbReference>
<organism evidence="1 2">
    <name type="scientific">Passalora fulva</name>
    <name type="common">Tomato leaf mold</name>
    <name type="synonym">Cladosporium fulvum</name>
    <dbReference type="NCBI Taxonomy" id="5499"/>
    <lineage>
        <taxon>Eukaryota</taxon>
        <taxon>Fungi</taxon>
        <taxon>Dikarya</taxon>
        <taxon>Ascomycota</taxon>
        <taxon>Pezizomycotina</taxon>
        <taxon>Dothideomycetes</taxon>
        <taxon>Dothideomycetidae</taxon>
        <taxon>Mycosphaerellales</taxon>
        <taxon>Mycosphaerellaceae</taxon>
        <taxon>Fulvia</taxon>
    </lineage>
</organism>
<dbReference type="RefSeq" id="XP_047756971.1">
    <property type="nucleotide sequence ID" value="XM_047900415.1"/>
</dbReference>
<evidence type="ECO:0000313" key="2">
    <source>
        <dbReference type="Proteomes" id="UP000756132"/>
    </source>
</evidence>
<dbReference type="Pfam" id="PF13911">
    <property type="entry name" value="AhpC-TSA_2"/>
    <property type="match status" value="1"/>
</dbReference>
<gene>
    <name evidence="1" type="ORF">CLAFUR5_01267</name>
</gene>
<dbReference type="Gene3D" id="3.40.30.10">
    <property type="entry name" value="Glutaredoxin"/>
    <property type="match status" value="1"/>
</dbReference>
<reference evidence="1" key="2">
    <citation type="journal article" date="2022" name="Microb. Genom.">
        <title>A chromosome-scale genome assembly of the tomato pathogen Cladosporium fulvum reveals a compartmentalized genome architecture and the presence of a dispensable chromosome.</title>
        <authorList>
            <person name="Zaccaron A.Z."/>
            <person name="Chen L.H."/>
            <person name="Samaras A."/>
            <person name="Stergiopoulos I."/>
        </authorList>
    </citation>
    <scope>NUCLEOTIDE SEQUENCE</scope>
    <source>
        <strain evidence="1">Race5_Kim</strain>
    </source>
</reference>
<evidence type="ECO:0000313" key="1">
    <source>
        <dbReference type="EMBL" id="UJO12605.1"/>
    </source>
</evidence>
<dbReference type="SUPFAM" id="SSF52833">
    <property type="entry name" value="Thioredoxin-like"/>
    <property type="match status" value="1"/>
</dbReference>
<accession>A0A9Q8L812</accession>
<dbReference type="AlphaFoldDB" id="A0A9Q8L812"/>
<reference evidence="1" key="1">
    <citation type="submission" date="2021-12" db="EMBL/GenBank/DDBJ databases">
        <authorList>
            <person name="Zaccaron A."/>
            <person name="Stergiopoulos I."/>
        </authorList>
    </citation>
    <scope>NUCLEOTIDE SEQUENCE</scope>
    <source>
        <strain evidence="1">Race5_Kim</strain>
    </source>
</reference>
<dbReference type="PANTHER" id="PTHR28630">
    <property type="match status" value="1"/>
</dbReference>
<dbReference type="GeneID" id="71981145"/>
<dbReference type="Proteomes" id="UP000756132">
    <property type="component" value="Chromosome 1"/>
</dbReference>
<dbReference type="KEGG" id="ffu:CLAFUR5_01267"/>
<sequence length="211" mass="23305">MGAINGNVNASEKAWARQHPEPKLLEEAGEFKIKDENGKDIPLQSLYTDKDPNERQLVIFIRHFLCGSCEEYVRALGKDLPPSTLSSARVTLTLIGCGDPKCIPDYKKRTNCPCEIYADPSRQIYQKLGMVSNLRKSAQKPQYLTKGFGSIIFSSFVNALKSPSDALGAGPPSQNGGEWLFKAGSLQWCHRMEDTTGHADTSELKEVLGIE</sequence>